<evidence type="ECO:0000256" key="2">
    <source>
        <dbReference type="ARBA" id="ARBA00022692"/>
    </source>
</evidence>
<feature type="transmembrane region" description="Helical" evidence="6">
    <location>
        <begin position="262"/>
        <end position="288"/>
    </location>
</feature>
<keyword evidence="3 6" id="KW-1133">Transmembrane helix</keyword>
<dbReference type="InterPro" id="IPR013525">
    <property type="entry name" value="ABC2_TM"/>
</dbReference>
<reference evidence="8 9" key="1">
    <citation type="submission" date="2015-08" db="EMBL/GenBank/DDBJ databases">
        <title>Genome sequence of the pristinamycin over-producing bacterium Streptomyces pristinaespiralis HCCB10218.</title>
        <authorList>
            <person name="Tian J."/>
            <person name="Yang J."/>
            <person name="Li L."/>
            <person name="Ruan L."/>
            <person name="Wei W."/>
            <person name="Zheng G."/>
            <person name="Wei Z."/>
            <person name="Yang S."/>
            <person name="Ge M."/>
            <person name="Jiang W."/>
            <person name="Lu Y."/>
        </authorList>
    </citation>
    <scope>NUCLEOTIDE SEQUENCE [LARGE SCALE GENOMIC DNA]</scope>
    <source>
        <strain evidence="8 9">HCCB 10218</strain>
    </source>
</reference>
<evidence type="ECO:0000313" key="9">
    <source>
        <dbReference type="Proteomes" id="UP000060513"/>
    </source>
</evidence>
<evidence type="ECO:0000256" key="5">
    <source>
        <dbReference type="SAM" id="MobiDB-lite"/>
    </source>
</evidence>
<feature type="transmembrane region" description="Helical" evidence="6">
    <location>
        <begin position="391"/>
        <end position="411"/>
    </location>
</feature>
<dbReference type="GO" id="GO:0016020">
    <property type="term" value="C:membrane"/>
    <property type="evidence" value="ECO:0007669"/>
    <property type="project" value="UniProtKB-SubCell"/>
</dbReference>
<dbReference type="PANTHER" id="PTHR43471:SF1">
    <property type="entry name" value="ABC TRANSPORTER PERMEASE PROTEIN NOSY-RELATED"/>
    <property type="match status" value="1"/>
</dbReference>
<evidence type="ECO:0000256" key="3">
    <source>
        <dbReference type="ARBA" id="ARBA00022989"/>
    </source>
</evidence>
<feature type="transmembrane region" description="Helical" evidence="6">
    <location>
        <begin position="308"/>
        <end position="329"/>
    </location>
</feature>
<evidence type="ECO:0000256" key="1">
    <source>
        <dbReference type="ARBA" id="ARBA00004141"/>
    </source>
</evidence>
<evidence type="ECO:0000256" key="6">
    <source>
        <dbReference type="SAM" id="Phobius"/>
    </source>
</evidence>
<dbReference type="OrthoDB" id="3268959at2"/>
<dbReference type="EMBL" id="CP011340">
    <property type="protein sequence ID" value="ALC22069.1"/>
    <property type="molecule type" value="Genomic_DNA"/>
</dbReference>
<gene>
    <name evidence="8" type="ORF">SPRI_3763</name>
</gene>
<feature type="transmembrane region" description="Helical" evidence="6">
    <location>
        <begin position="73"/>
        <end position="95"/>
    </location>
</feature>
<name>A0A0M3QIT8_STRPR</name>
<dbReference type="Proteomes" id="UP000060513">
    <property type="component" value="Chromosome"/>
</dbReference>
<proteinExistence type="predicted"/>
<dbReference type="PANTHER" id="PTHR43471">
    <property type="entry name" value="ABC TRANSPORTER PERMEASE"/>
    <property type="match status" value="1"/>
</dbReference>
<accession>A0A0M3QIT8</accession>
<dbReference type="KEGG" id="spri:SPRI_3763"/>
<keyword evidence="4 6" id="KW-0472">Membrane</keyword>
<organism evidence="8">
    <name type="scientific">Streptomyces pristinaespiralis</name>
    <dbReference type="NCBI Taxonomy" id="38300"/>
    <lineage>
        <taxon>Bacteria</taxon>
        <taxon>Bacillati</taxon>
        <taxon>Actinomycetota</taxon>
        <taxon>Actinomycetes</taxon>
        <taxon>Kitasatosporales</taxon>
        <taxon>Streptomycetaceae</taxon>
        <taxon>Streptomyces</taxon>
    </lineage>
</organism>
<comment type="subcellular location">
    <subcellularLocation>
        <location evidence="1">Membrane</location>
        <topology evidence="1">Multi-pass membrane protein</topology>
    </subcellularLocation>
</comment>
<dbReference type="AlphaFoldDB" id="A0A0M3QIT8"/>
<feature type="transmembrane region" description="Helical" evidence="6">
    <location>
        <begin position="218"/>
        <end position="241"/>
    </location>
</feature>
<dbReference type="GO" id="GO:0140359">
    <property type="term" value="F:ABC-type transporter activity"/>
    <property type="evidence" value="ECO:0007669"/>
    <property type="project" value="InterPro"/>
</dbReference>
<protein>
    <submittedName>
        <fullName evidence="8">ABC transporter</fullName>
    </submittedName>
</protein>
<feature type="domain" description="ABC-2 type transporter transmembrane" evidence="7">
    <location>
        <begin position="72"/>
        <end position="411"/>
    </location>
</feature>
<keyword evidence="2 6" id="KW-0812">Transmembrane</keyword>
<dbReference type="Pfam" id="PF12698">
    <property type="entry name" value="ABC2_membrane_3"/>
    <property type="match status" value="1"/>
</dbReference>
<dbReference type="PATRIC" id="fig|38300.4.peg.3948"/>
<feature type="region of interest" description="Disordered" evidence="5">
    <location>
        <begin position="1"/>
        <end position="48"/>
    </location>
</feature>
<sequence>MAPQTMKRDDHMAQQTEQQPKDRTGRKAADDRGTGTVQRPGDAAGTDQRRVRDSVLVLAIARRELAQQLTNKAFWMSVAITAIMMAVTFGATSYFQSGGGERPSVALAGEQSALAPVLRPHADVSTASDADAARAAVRDGKADAAVIDGQGGIVVQRELPEELGRLLQEAHRAVVLDASLRGHGLTAAEAAEAAAVPPLATTTLDPDAVRTIQRTTTAATAVFILFMLMLVSGLAVAQGVAEEKSSRIAEVLLAKVRARHLLAGKIVGLGASALVQILVLATACLGAAVAFGLFEAPADAVGAGLNVLVWFVPGYILFVTLYAVAGSLVSRPEDVNHVVGPVNGIQMLGLIGPGLALAGTTDSATVEILSLVPGVSWAAMPVRMAYEDVPWWQIGTAFGLMLVTAVVLIRLGGRVYAGGLLQHGGIVKVKDALRGARL</sequence>
<dbReference type="STRING" id="38300.SPRI_3763"/>
<evidence type="ECO:0000313" key="8">
    <source>
        <dbReference type="EMBL" id="ALC22069.1"/>
    </source>
</evidence>
<evidence type="ECO:0000259" key="7">
    <source>
        <dbReference type="Pfam" id="PF12698"/>
    </source>
</evidence>
<evidence type="ECO:0000256" key="4">
    <source>
        <dbReference type="ARBA" id="ARBA00023136"/>
    </source>
</evidence>
<feature type="compositionally biased region" description="Basic and acidic residues" evidence="5">
    <location>
        <begin position="1"/>
        <end position="12"/>
    </location>
</feature>
<dbReference type="RefSeq" id="WP_078535297.1">
    <property type="nucleotide sequence ID" value="NZ_CP011340.1"/>
</dbReference>
<feature type="compositionally biased region" description="Basic and acidic residues" evidence="5">
    <location>
        <begin position="19"/>
        <end position="33"/>
    </location>
</feature>